<dbReference type="Proteomes" id="UP000266934">
    <property type="component" value="Chromosome"/>
</dbReference>
<dbReference type="NCBIfam" id="TIGR03054">
    <property type="entry name" value="photo_alph_chp1"/>
    <property type="match status" value="1"/>
</dbReference>
<dbReference type="RefSeq" id="WP_126396813.1">
    <property type="nucleotide sequence ID" value="NZ_AP018907.1"/>
</dbReference>
<evidence type="ECO:0000313" key="3">
    <source>
        <dbReference type="Proteomes" id="UP000266934"/>
    </source>
</evidence>
<organism evidence="2 3">
    <name type="scientific">Blastochloris tepida</name>
    <dbReference type="NCBI Taxonomy" id="2233851"/>
    <lineage>
        <taxon>Bacteria</taxon>
        <taxon>Pseudomonadati</taxon>
        <taxon>Pseudomonadota</taxon>
        <taxon>Alphaproteobacteria</taxon>
        <taxon>Hyphomicrobiales</taxon>
        <taxon>Blastochloridaceae</taxon>
        <taxon>Blastochloris</taxon>
    </lineage>
</organism>
<evidence type="ECO:0000313" key="2">
    <source>
        <dbReference type="EMBL" id="BBF91529.1"/>
    </source>
</evidence>
<reference evidence="2 3" key="1">
    <citation type="submission" date="2018-08" db="EMBL/GenBank/DDBJ databases">
        <title>Complete genome sequencing of Blastochloris tepida GI.</title>
        <authorList>
            <person name="Tsukatani Y."/>
            <person name="Mori H."/>
        </authorList>
    </citation>
    <scope>NUCLEOTIDE SEQUENCE [LARGE SCALE GENOMIC DNA]</scope>
    <source>
        <strain evidence="2 3">GI</strain>
    </source>
</reference>
<sequence>MSGSKPYKLSLGSKIWLGLVVLGGIVLVFGPHFGGIRDTLSGKEEAVPSAQLPLVESRDLRFVTGQDSSLSIIDAESNEVIVVLRGNSDGFIRGMVRALSHDRRMNADETSGAPYRLSLFANGRLTLTDLATNRELVINAFGPTNIASMGRLLKSQQAKPAEQPQ</sequence>
<keyword evidence="3" id="KW-1185">Reference proteome</keyword>
<keyword evidence="1" id="KW-0472">Membrane</keyword>
<dbReference type="EMBL" id="AP018907">
    <property type="protein sequence ID" value="BBF91529.1"/>
    <property type="molecule type" value="Genomic_DNA"/>
</dbReference>
<dbReference type="OrthoDB" id="7848123at2"/>
<feature type="transmembrane region" description="Helical" evidence="1">
    <location>
        <begin position="15"/>
        <end position="34"/>
    </location>
</feature>
<dbReference type="AlphaFoldDB" id="A0A348FW46"/>
<evidence type="ECO:0008006" key="4">
    <source>
        <dbReference type="Google" id="ProtNLM"/>
    </source>
</evidence>
<proteinExistence type="predicted"/>
<accession>A0A348FW46</accession>
<keyword evidence="1" id="KW-0812">Transmembrane</keyword>
<gene>
    <name evidence="2" type="ORF">BLTE_02140</name>
</gene>
<keyword evidence="1" id="KW-1133">Transmembrane helix</keyword>
<protein>
    <recommendedName>
        <fullName evidence="4">Photosynthetic complex assembly protein</fullName>
    </recommendedName>
</protein>
<dbReference type="KEGG" id="blag:BLTE_02140"/>
<dbReference type="InterPro" id="IPR017495">
    <property type="entry name" value="PuhC"/>
</dbReference>
<evidence type="ECO:0000256" key="1">
    <source>
        <dbReference type="SAM" id="Phobius"/>
    </source>
</evidence>
<name>A0A348FW46_9HYPH</name>